<keyword evidence="3" id="KW-1185">Reference proteome</keyword>
<evidence type="ECO:0000313" key="2">
    <source>
        <dbReference type="EMBL" id="KAH7442646.1"/>
    </source>
</evidence>
<evidence type="ECO:0000256" key="1">
    <source>
        <dbReference type="SAM" id="MobiDB-lite"/>
    </source>
</evidence>
<name>A0A8T2V9I3_CERRI</name>
<feature type="region of interest" description="Disordered" evidence="1">
    <location>
        <begin position="193"/>
        <end position="250"/>
    </location>
</feature>
<gene>
    <name evidence="2" type="ORF">KP509_03G097500</name>
</gene>
<dbReference type="EMBL" id="CM035408">
    <property type="protein sequence ID" value="KAH7442646.1"/>
    <property type="molecule type" value="Genomic_DNA"/>
</dbReference>
<dbReference type="Proteomes" id="UP000825935">
    <property type="component" value="Chromosome 3"/>
</dbReference>
<reference evidence="2" key="1">
    <citation type="submission" date="2021-08" db="EMBL/GenBank/DDBJ databases">
        <title>WGS assembly of Ceratopteris richardii.</title>
        <authorList>
            <person name="Marchant D.B."/>
            <person name="Chen G."/>
            <person name="Jenkins J."/>
            <person name="Shu S."/>
            <person name="Leebens-Mack J."/>
            <person name="Grimwood J."/>
            <person name="Schmutz J."/>
            <person name="Soltis P."/>
            <person name="Soltis D."/>
            <person name="Chen Z.-H."/>
        </authorList>
    </citation>
    <scope>NUCLEOTIDE SEQUENCE</scope>
    <source>
        <strain evidence="2">Whitten #5841</strain>
        <tissue evidence="2">Leaf</tissue>
    </source>
</reference>
<sequence>MASSFDHCNNSNGDEEALHTVALEAHDPLSQLEGRRPSSIAASVDHCSNPNTTVELKTLDLLSQLEREYPSSIASSFDHFDNAIRTELCLTLFLPPAQVGGVASMDPEVEGHSSPSENAFSFIPQSKIERDYSLLSDFQSRPPSSYTRSIAELLSFKNEGNQDMKLARHDDAFVSRKLVGVSVTQTQRKRHACATPSPSMNKKRKLTKASVRDRHGPSSVAASFDHRSNADNTVESKTVEETKTVSSQARTARQACNRTCVLNY</sequence>
<proteinExistence type="predicted"/>
<comment type="caution">
    <text evidence="2">The sequence shown here is derived from an EMBL/GenBank/DDBJ whole genome shotgun (WGS) entry which is preliminary data.</text>
</comment>
<accession>A0A8T2V9I3</accession>
<evidence type="ECO:0000313" key="3">
    <source>
        <dbReference type="Proteomes" id="UP000825935"/>
    </source>
</evidence>
<dbReference type="AlphaFoldDB" id="A0A8T2V9I3"/>
<protein>
    <submittedName>
        <fullName evidence="2">Uncharacterized protein</fullName>
    </submittedName>
</protein>
<organism evidence="2 3">
    <name type="scientific">Ceratopteris richardii</name>
    <name type="common">Triangle waterfern</name>
    <dbReference type="NCBI Taxonomy" id="49495"/>
    <lineage>
        <taxon>Eukaryota</taxon>
        <taxon>Viridiplantae</taxon>
        <taxon>Streptophyta</taxon>
        <taxon>Embryophyta</taxon>
        <taxon>Tracheophyta</taxon>
        <taxon>Polypodiopsida</taxon>
        <taxon>Polypodiidae</taxon>
        <taxon>Polypodiales</taxon>
        <taxon>Pteridineae</taxon>
        <taxon>Pteridaceae</taxon>
        <taxon>Parkerioideae</taxon>
        <taxon>Ceratopteris</taxon>
    </lineage>
</organism>